<organism evidence="1 2">
    <name type="scientific">Saccharothrix violaceirubra</name>
    <dbReference type="NCBI Taxonomy" id="413306"/>
    <lineage>
        <taxon>Bacteria</taxon>
        <taxon>Bacillati</taxon>
        <taxon>Actinomycetota</taxon>
        <taxon>Actinomycetes</taxon>
        <taxon>Pseudonocardiales</taxon>
        <taxon>Pseudonocardiaceae</taxon>
        <taxon>Saccharothrix</taxon>
    </lineage>
</organism>
<evidence type="ECO:0000313" key="2">
    <source>
        <dbReference type="Proteomes" id="UP000542674"/>
    </source>
</evidence>
<reference evidence="1 2" key="1">
    <citation type="submission" date="2020-08" db="EMBL/GenBank/DDBJ databases">
        <title>Sequencing the genomes of 1000 actinobacteria strains.</title>
        <authorList>
            <person name="Klenk H.-P."/>
        </authorList>
    </citation>
    <scope>NUCLEOTIDE SEQUENCE [LARGE SCALE GENOMIC DNA]</scope>
    <source>
        <strain evidence="1 2">DSM 45084</strain>
    </source>
</reference>
<evidence type="ECO:0000313" key="1">
    <source>
        <dbReference type="EMBL" id="MBB4965009.1"/>
    </source>
</evidence>
<gene>
    <name evidence="1" type="ORF">F4559_002368</name>
</gene>
<protein>
    <submittedName>
        <fullName evidence="1">Uncharacterized protein</fullName>
    </submittedName>
</protein>
<keyword evidence="2" id="KW-1185">Reference proteome</keyword>
<dbReference type="EMBL" id="JACHJS010000001">
    <property type="protein sequence ID" value="MBB4965009.1"/>
    <property type="molecule type" value="Genomic_DNA"/>
</dbReference>
<proteinExistence type="predicted"/>
<dbReference type="Proteomes" id="UP000542674">
    <property type="component" value="Unassembled WGS sequence"/>
</dbReference>
<accession>A0A7W7T1T4</accession>
<name>A0A7W7T1T4_9PSEU</name>
<sequence>MRDKIWYILTVPRRNRRHIERRCVPMRDKIW</sequence>
<dbReference type="AlphaFoldDB" id="A0A7W7T1T4"/>
<comment type="caution">
    <text evidence="1">The sequence shown here is derived from an EMBL/GenBank/DDBJ whole genome shotgun (WGS) entry which is preliminary data.</text>
</comment>